<evidence type="ECO:0000313" key="17">
    <source>
        <dbReference type="Ensembl" id="ENSTRUP00000013103.3"/>
    </source>
</evidence>
<proteinExistence type="predicted"/>
<dbReference type="PROSITE" id="PS50070">
    <property type="entry name" value="KRINGLE_2"/>
    <property type="match status" value="1"/>
</dbReference>
<comment type="catalytic activity">
    <reaction evidence="8">
        <text>Preferential cleavage: Arg-|-Xaa, Lys-|-Xaa.</text>
        <dbReference type="EC" id="3.4.21.4"/>
    </reaction>
</comment>
<evidence type="ECO:0000256" key="2">
    <source>
        <dbReference type="ARBA" id="ARBA00022525"/>
    </source>
</evidence>
<accession>H2SL18</accession>
<dbReference type="PROSITE" id="PS00135">
    <property type="entry name" value="TRYPSIN_SER"/>
    <property type="match status" value="1"/>
</dbReference>
<feature type="domain" description="Kringle" evidence="15">
    <location>
        <begin position="158"/>
        <end position="233"/>
    </location>
</feature>
<comment type="caution">
    <text evidence="10">Lacks conserved residue(s) required for the propagation of feature annotation.</text>
</comment>
<dbReference type="AlphaFoldDB" id="H2SL18"/>
<dbReference type="PANTHER" id="PTHR24264">
    <property type="entry name" value="TRYPSIN-RELATED"/>
    <property type="match status" value="1"/>
</dbReference>
<dbReference type="OMA" id="YNQWIEE"/>
<keyword evidence="5 12" id="KW-0378">Hydrolase</keyword>
<dbReference type="SUPFAM" id="SSF50494">
    <property type="entry name" value="Trypsin-like serine proteases"/>
    <property type="match status" value="1"/>
</dbReference>
<dbReference type="MEROPS" id="S01.231"/>
<dbReference type="InterPro" id="IPR050127">
    <property type="entry name" value="Serine_Proteases_S1"/>
</dbReference>
<dbReference type="InterPro" id="IPR000001">
    <property type="entry name" value="Kringle"/>
</dbReference>
<evidence type="ECO:0000259" key="14">
    <source>
        <dbReference type="PROSITE" id="PS50026"/>
    </source>
</evidence>
<protein>
    <recommendedName>
        <fullName evidence="9">trypsin</fullName>
        <ecNumber evidence="9">3.4.21.4</ecNumber>
    </recommendedName>
</protein>
<feature type="domain" description="Peptidase S1" evidence="16">
    <location>
        <begin position="298"/>
        <end position="544"/>
    </location>
</feature>
<evidence type="ECO:0000256" key="7">
    <source>
        <dbReference type="ARBA" id="ARBA00023157"/>
    </source>
</evidence>
<dbReference type="PANTHER" id="PTHR24264:SF63">
    <property type="entry name" value="PLASMINOGEN ACTIVATOR, UROKINASE B"/>
    <property type="match status" value="1"/>
</dbReference>
<dbReference type="InterPro" id="IPR018056">
    <property type="entry name" value="Kringle_CS"/>
</dbReference>
<keyword evidence="3 11" id="KW-0420">Kringle</keyword>
<dbReference type="Gene3D" id="2.10.25.10">
    <property type="entry name" value="Laminin"/>
    <property type="match status" value="1"/>
</dbReference>
<dbReference type="Gene3D" id="2.40.10.10">
    <property type="entry name" value="Trypsin-like serine proteases"/>
    <property type="match status" value="1"/>
</dbReference>
<keyword evidence="18" id="KW-1185">Reference proteome</keyword>
<dbReference type="PROSITE" id="PS00022">
    <property type="entry name" value="EGF_1"/>
    <property type="match status" value="1"/>
</dbReference>
<dbReference type="PRINTS" id="PR00018">
    <property type="entry name" value="KRINGLE"/>
</dbReference>
<dbReference type="InterPro" id="IPR043504">
    <property type="entry name" value="Peptidase_S1_PA_chymotrypsin"/>
</dbReference>
<dbReference type="STRING" id="31033.ENSTRUP00000013103"/>
<dbReference type="PROSITE" id="PS00134">
    <property type="entry name" value="TRYPSIN_HIS"/>
    <property type="match status" value="1"/>
</dbReference>
<feature type="compositionally biased region" description="Basic residues" evidence="13">
    <location>
        <begin position="58"/>
        <end position="67"/>
    </location>
</feature>
<feature type="domain" description="EGF-like" evidence="14">
    <location>
        <begin position="113"/>
        <end position="152"/>
    </location>
</feature>
<evidence type="ECO:0000256" key="8">
    <source>
        <dbReference type="ARBA" id="ARBA00036320"/>
    </source>
</evidence>
<keyword evidence="6 12" id="KW-0720">Serine protease</keyword>
<evidence type="ECO:0000256" key="10">
    <source>
        <dbReference type="PROSITE-ProRule" id="PRU00076"/>
    </source>
</evidence>
<dbReference type="EC" id="3.4.21.4" evidence="9"/>
<keyword evidence="2" id="KW-0964">Secreted</keyword>
<dbReference type="Ensembl" id="ENSTRUT00000013164.3">
    <property type="protein sequence ID" value="ENSTRUP00000013103.3"/>
    <property type="gene ID" value="ENSTRUG00000005457.3"/>
</dbReference>
<evidence type="ECO:0000256" key="1">
    <source>
        <dbReference type="ARBA" id="ARBA00004239"/>
    </source>
</evidence>
<keyword evidence="4 12" id="KW-0645">Protease</keyword>
<evidence type="ECO:0000259" key="16">
    <source>
        <dbReference type="PROSITE" id="PS50240"/>
    </source>
</evidence>
<dbReference type="PROSITE" id="PS00021">
    <property type="entry name" value="KRINGLE_1"/>
    <property type="match status" value="1"/>
</dbReference>
<dbReference type="Pfam" id="PF00089">
    <property type="entry name" value="Trypsin"/>
    <property type="match status" value="1"/>
</dbReference>
<dbReference type="GeneTree" id="ENSGT00940000159778"/>
<sequence length="552" mass="61732">MPLSSANHGAALQVPARHRQNKTKPEVFLQNASPQAPSCSVDQTRREEDDILEGSGSRLRHPDHRRGCKNPPTLFPDIWFSADFFQTVFYLQGSSREGRRQTFLSSSSTSFLSLSESSGGLCLHGGTSVPSLTSGEHMFCLCADGFQGKNCETVKNSQCYEGVGLFYRGTASQSESGRTCRVWDPQTRESYLASDINSGRHNYCRNLHFRRRPWCYVMKNQQLLWEYCAVPRCSSDLCRCIPVPQKKNALRVCDRGVLNLRCPHFAAPSQAPPTPAHPATEPMESACGQRRRRKQMKIVGGTVATVESHPWVAAIFWRAKSKEKVFRCGGSLISSCWVLTAAHCFPDGSHLKTRRFSVVLGKNALNESKSTMEQKFGVEQIIVHRDFDNTDGNFNNDIALLKLKSTRGTCAKKSRTVGSVCLPQHLLQPGLTCEIAGYGKEQHGSWFRSQYLRETQVNVISDDVCRQEDYYGNLITSNMFCAGQPDWSRDACKGDSGGPLVCEVNGRLFLFGVISWGDGCAKEFRPGVYTRVTNYLRWIEEKVQSGSMLLEK</sequence>
<dbReference type="GO" id="GO:0004252">
    <property type="term" value="F:serine-type endopeptidase activity"/>
    <property type="evidence" value="ECO:0007669"/>
    <property type="project" value="UniProtKB-EC"/>
</dbReference>
<reference evidence="17" key="2">
    <citation type="submission" date="2025-08" db="UniProtKB">
        <authorList>
            <consortium name="Ensembl"/>
        </authorList>
    </citation>
    <scope>IDENTIFICATION</scope>
</reference>
<dbReference type="GO" id="GO:0031639">
    <property type="term" value="P:plasminogen activation"/>
    <property type="evidence" value="ECO:0007669"/>
    <property type="project" value="TreeGrafter"/>
</dbReference>
<evidence type="ECO:0000256" key="11">
    <source>
        <dbReference type="PROSITE-ProRule" id="PRU00121"/>
    </source>
</evidence>
<dbReference type="InterPro" id="IPR033116">
    <property type="entry name" value="TRYPSIN_SER"/>
</dbReference>
<dbReference type="InterPro" id="IPR000742">
    <property type="entry name" value="EGF"/>
</dbReference>
<gene>
    <name evidence="17" type="primary">plaub</name>
</gene>
<dbReference type="SMART" id="SM00130">
    <property type="entry name" value="KR"/>
    <property type="match status" value="1"/>
</dbReference>
<dbReference type="CDD" id="cd00108">
    <property type="entry name" value="KR"/>
    <property type="match status" value="1"/>
</dbReference>
<feature type="compositionally biased region" description="Polar residues" evidence="13">
    <location>
        <begin position="30"/>
        <end position="42"/>
    </location>
</feature>
<dbReference type="Pfam" id="PF00051">
    <property type="entry name" value="Kringle"/>
    <property type="match status" value="1"/>
</dbReference>
<dbReference type="InterPro" id="IPR001254">
    <property type="entry name" value="Trypsin_dom"/>
</dbReference>
<keyword evidence="10" id="KW-0245">EGF-like domain</keyword>
<dbReference type="GO" id="GO:0005615">
    <property type="term" value="C:extracellular space"/>
    <property type="evidence" value="ECO:0007669"/>
    <property type="project" value="TreeGrafter"/>
</dbReference>
<evidence type="ECO:0000256" key="13">
    <source>
        <dbReference type="SAM" id="MobiDB-lite"/>
    </source>
</evidence>
<evidence type="ECO:0000256" key="12">
    <source>
        <dbReference type="RuleBase" id="RU363034"/>
    </source>
</evidence>
<organism evidence="17 18">
    <name type="scientific">Takifugu rubripes</name>
    <name type="common">Japanese pufferfish</name>
    <name type="synonym">Fugu rubripes</name>
    <dbReference type="NCBI Taxonomy" id="31033"/>
    <lineage>
        <taxon>Eukaryota</taxon>
        <taxon>Metazoa</taxon>
        <taxon>Chordata</taxon>
        <taxon>Craniata</taxon>
        <taxon>Vertebrata</taxon>
        <taxon>Euteleostomi</taxon>
        <taxon>Actinopterygii</taxon>
        <taxon>Neopterygii</taxon>
        <taxon>Teleostei</taxon>
        <taxon>Neoteleostei</taxon>
        <taxon>Acanthomorphata</taxon>
        <taxon>Eupercaria</taxon>
        <taxon>Tetraodontiformes</taxon>
        <taxon>Tetradontoidea</taxon>
        <taxon>Tetraodontidae</taxon>
        <taxon>Takifugu</taxon>
    </lineage>
</organism>
<dbReference type="InterPro" id="IPR018114">
    <property type="entry name" value="TRYPSIN_HIS"/>
</dbReference>
<dbReference type="GO" id="GO:0033628">
    <property type="term" value="P:regulation of cell adhesion mediated by integrin"/>
    <property type="evidence" value="ECO:0007669"/>
    <property type="project" value="TreeGrafter"/>
</dbReference>
<reference evidence="17" key="3">
    <citation type="submission" date="2025-09" db="UniProtKB">
        <authorList>
            <consortium name="Ensembl"/>
        </authorList>
    </citation>
    <scope>IDENTIFICATION</scope>
</reference>
<evidence type="ECO:0000256" key="5">
    <source>
        <dbReference type="ARBA" id="ARBA00022801"/>
    </source>
</evidence>
<keyword evidence="7 10" id="KW-1015">Disulfide bond</keyword>
<evidence type="ECO:0000259" key="15">
    <source>
        <dbReference type="PROSITE" id="PS50070"/>
    </source>
</evidence>
<feature type="region of interest" description="Disordered" evidence="13">
    <location>
        <begin position="1"/>
        <end position="67"/>
    </location>
</feature>
<evidence type="ECO:0000256" key="3">
    <source>
        <dbReference type="ARBA" id="ARBA00022572"/>
    </source>
</evidence>
<evidence type="ECO:0000256" key="6">
    <source>
        <dbReference type="ARBA" id="ARBA00022825"/>
    </source>
</evidence>
<name>H2SL18_TAKRU</name>
<dbReference type="InterPro" id="IPR009003">
    <property type="entry name" value="Peptidase_S1_PA"/>
</dbReference>
<dbReference type="Gene3D" id="2.40.20.10">
    <property type="entry name" value="Plasminogen Kringle 4"/>
    <property type="match status" value="1"/>
</dbReference>
<dbReference type="PRINTS" id="PR00722">
    <property type="entry name" value="CHYMOTRYPSIN"/>
</dbReference>
<dbReference type="InterPro" id="IPR001314">
    <property type="entry name" value="Peptidase_S1A"/>
</dbReference>
<dbReference type="PROSITE" id="PS50026">
    <property type="entry name" value="EGF_3"/>
    <property type="match status" value="1"/>
</dbReference>
<dbReference type="PROSITE" id="PS01186">
    <property type="entry name" value="EGF_2"/>
    <property type="match status" value="1"/>
</dbReference>
<dbReference type="InterPro" id="IPR013806">
    <property type="entry name" value="Kringle-like"/>
</dbReference>
<dbReference type="SMART" id="SM00020">
    <property type="entry name" value="Tryp_SPc"/>
    <property type="match status" value="1"/>
</dbReference>
<dbReference type="SUPFAM" id="SSF57440">
    <property type="entry name" value="Kringle-like"/>
    <property type="match status" value="1"/>
</dbReference>
<dbReference type="eggNOG" id="ENOG502QRMI">
    <property type="taxonomic scope" value="Eukaryota"/>
</dbReference>
<dbReference type="FunFam" id="2.40.10.10:FF:000003">
    <property type="entry name" value="Transmembrane serine protease 3"/>
    <property type="match status" value="1"/>
</dbReference>
<evidence type="ECO:0000256" key="9">
    <source>
        <dbReference type="ARBA" id="ARBA00038868"/>
    </source>
</evidence>
<evidence type="ECO:0000313" key="18">
    <source>
        <dbReference type="Proteomes" id="UP000005226"/>
    </source>
</evidence>
<dbReference type="FunCoup" id="H2SL18">
    <property type="interactions" value="248"/>
</dbReference>
<comment type="subcellular location">
    <subcellularLocation>
        <location evidence="1">Secreted</location>
        <location evidence="1">Extracellular space</location>
    </subcellularLocation>
</comment>
<evidence type="ECO:0000256" key="4">
    <source>
        <dbReference type="ARBA" id="ARBA00022670"/>
    </source>
</evidence>
<dbReference type="Proteomes" id="UP000005226">
    <property type="component" value="Chromosome 1"/>
</dbReference>
<reference evidence="17 18" key="1">
    <citation type="journal article" date="2011" name="Genome Biol. Evol.">
        <title>Integration of the genetic map and genome assembly of fugu facilitates insights into distinct features of genome evolution in teleosts and mammals.</title>
        <authorList>
            <person name="Kai W."/>
            <person name="Kikuchi K."/>
            <person name="Tohari S."/>
            <person name="Chew A.K."/>
            <person name="Tay A."/>
            <person name="Fujiwara A."/>
            <person name="Hosoya S."/>
            <person name="Suetake H."/>
            <person name="Naruse K."/>
            <person name="Brenner S."/>
            <person name="Suzuki Y."/>
            <person name="Venkatesh B."/>
        </authorList>
    </citation>
    <scope>NUCLEOTIDE SEQUENCE [LARGE SCALE GENOMIC DNA]</scope>
</reference>
<dbReference type="CDD" id="cd00190">
    <property type="entry name" value="Tryp_SPc"/>
    <property type="match status" value="1"/>
</dbReference>
<feature type="disulfide bond" evidence="10">
    <location>
        <begin position="142"/>
        <end position="151"/>
    </location>
</feature>
<dbReference type="PROSITE" id="PS50240">
    <property type="entry name" value="TRYPSIN_DOM"/>
    <property type="match status" value="1"/>
</dbReference>
<dbReference type="InterPro" id="IPR038178">
    <property type="entry name" value="Kringle_sf"/>
</dbReference>
<dbReference type="InParanoid" id="H2SL18"/>